<name>A0A5C6FT79_9PLAN</name>
<evidence type="ECO:0000313" key="3">
    <source>
        <dbReference type="Proteomes" id="UP000316476"/>
    </source>
</evidence>
<evidence type="ECO:0000313" key="2">
    <source>
        <dbReference type="EMBL" id="TWU65494.1"/>
    </source>
</evidence>
<evidence type="ECO:0000256" key="1">
    <source>
        <dbReference type="SAM" id="MobiDB-lite"/>
    </source>
</evidence>
<accession>A0A5C6FT79</accession>
<comment type="caution">
    <text evidence="2">The sequence shown here is derived from an EMBL/GenBank/DDBJ whole genome shotgun (WGS) entry which is preliminary data.</text>
</comment>
<dbReference type="EMBL" id="SJPZ01000001">
    <property type="protein sequence ID" value="TWU65494.1"/>
    <property type="molecule type" value="Genomic_DNA"/>
</dbReference>
<dbReference type="Proteomes" id="UP000316476">
    <property type="component" value="Unassembled WGS sequence"/>
</dbReference>
<organism evidence="2 3">
    <name type="scientific">Crateriforma conspicua</name>
    <dbReference type="NCBI Taxonomy" id="2527996"/>
    <lineage>
        <taxon>Bacteria</taxon>
        <taxon>Pseudomonadati</taxon>
        <taxon>Planctomycetota</taxon>
        <taxon>Planctomycetia</taxon>
        <taxon>Planctomycetales</taxon>
        <taxon>Planctomycetaceae</taxon>
        <taxon>Crateriforma</taxon>
    </lineage>
</organism>
<proteinExistence type="predicted"/>
<sequence>MYSRAAPTPVVDASGVYAFFESEDFLGLDWSGQVRWYRNEAEAFGQFGNNHGIGSSPAADDHSLCRLIEHDGPSSLVSISRKPVNPNGASIVRRSNRGRRRSLPTSMDSL</sequence>
<feature type="region of interest" description="Disordered" evidence="1">
    <location>
        <begin position="76"/>
        <end position="110"/>
    </location>
</feature>
<protein>
    <submittedName>
        <fullName evidence="2">Uncharacterized protein</fullName>
    </submittedName>
</protein>
<dbReference type="AlphaFoldDB" id="A0A5C6FT79"/>
<gene>
    <name evidence="2" type="ORF">V7x_10410</name>
</gene>
<reference evidence="2 3" key="1">
    <citation type="submission" date="2019-02" db="EMBL/GenBank/DDBJ databases">
        <title>Deep-cultivation of Planctomycetes and their phenomic and genomic characterization uncovers novel biology.</title>
        <authorList>
            <person name="Wiegand S."/>
            <person name="Jogler M."/>
            <person name="Boedeker C."/>
            <person name="Pinto D."/>
            <person name="Vollmers J."/>
            <person name="Rivas-Marin E."/>
            <person name="Kohn T."/>
            <person name="Peeters S.H."/>
            <person name="Heuer A."/>
            <person name="Rast P."/>
            <person name="Oberbeckmann S."/>
            <person name="Bunk B."/>
            <person name="Jeske O."/>
            <person name="Meyerdierks A."/>
            <person name="Storesund J.E."/>
            <person name="Kallscheuer N."/>
            <person name="Luecker S."/>
            <person name="Lage O.M."/>
            <person name="Pohl T."/>
            <person name="Merkel B.J."/>
            <person name="Hornburger P."/>
            <person name="Mueller R.-W."/>
            <person name="Bruemmer F."/>
            <person name="Labrenz M."/>
            <person name="Spormann A.M."/>
            <person name="Op Den Camp H."/>
            <person name="Overmann J."/>
            <person name="Amann R."/>
            <person name="Jetten M.S.M."/>
            <person name="Mascher T."/>
            <person name="Medema M.H."/>
            <person name="Devos D.P."/>
            <person name="Kaster A.-K."/>
            <person name="Ovreas L."/>
            <person name="Rohde M."/>
            <person name="Galperin M.Y."/>
            <person name="Jogler C."/>
        </authorList>
    </citation>
    <scope>NUCLEOTIDE SEQUENCE [LARGE SCALE GENOMIC DNA]</scope>
    <source>
        <strain evidence="2 3">V7</strain>
    </source>
</reference>